<protein>
    <submittedName>
        <fullName evidence="3">Abortive infection protein</fullName>
    </submittedName>
</protein>
<dbReference type="PANTHER" id="PTHR36435:SF1">
    <property type="entry name" value="CAAX AMINO TERMINAL PROTEASE FAMILY PROTEIN"/>
    <property type="match status" value="1"/>
</dbReference>
<dbReference type="Proteomes" id="UP000001695">
    <property type="component" value="Chromosome"/>
</dbReference>
<keyword evidence="1" id="KW-1133">Transmembrane helix</keyword>
<keyword evidence="1" id="KW-0472">Membrane</keyword>
<dbReference type="AlphaFoldDB" id="B2IH06"/>
<organism evidence="3 4">
    <name type="scientific">Beijerinckia indica subsp. indica (strain ATCC 9039 / DSM 1715 / NCIMB 8712)</name>
    <dbReference type="NCBI Taxonomy" id="395963"/>
    <lineage>
        <taxon>Bacteria</taxon>
        <taxon>Pseudomonadati</taxon>
        <taxon>Pseudomonadota</taxon>
        <taxon>Alphaproteobacteria</taxon>
        <taxon>Hyphomicrobiales</taxon>
        <taxon>Beijerinckiaceae</taxon>
        <taxon>Beijerinckia</taxon>
    </lineage>
</organism>
<feature type="domain" description="CAAX prenyl protease 2/Lysostaphin resistance protein A-like" evidence="2">
    <location>
        <begin position="166"/>
        <end position="251"/>
    </location>
</feature>
<evidence type="ECO:0000313" key="3">
    <source>
        <dbReference type="EMBL" id="ACB94420.1"/>
    </source>
</evidence>
<evidence type="ECO:0000256" key="1">
    <source>
        <dbReference type="SAM" id="Phobius"/>
    </source>
</evidence>
<feature type="transmembrane region" description="Helical" evidence="1">
    <location>
        <begin position="161"/>
        <end position="183"/>
    </location>
</feature>
<dbReference type="eggNOG" id="COG1266">
    <property type="taxonomic scope" value="Bacteria"/>
</dbReference>
<proteinExistence type="predicted"/>
<dbReference type="GO" id="GO:0004175">
    <property type="term" value="F:endopeptidase activity"/>
    <property type="evidence" value="ECO:0007669"/>
    <property type="project" value="UniProtKB-ARBA"/>
</dbReference>
<feature type="transmembrane region" description="Helical" evidence="1">
    <location>
        <begin position="217"/>
        <end position="233"/>
    </location>
</feature>
<dbReference type="HOGENOM" id="CLU_1060338_0_0_5"/>
<name>B2IH06_BEII9</name>
<gene>
    <name evidence="3" type="ordered locus">Bind_0770</name>
</gene>
<dbReference type="GO" id="GO:0080120">
    <property type="term" value="P:CAAX-box protein maturation"/>
    <property type="evidence" value="ECO:0007669"/>
    <property type="project" value="UniProtKB-ARBA"/>
</dbReference>
<dbReference type="PANTHER" id="PTHR36435">
    <property type="entry name" value="SLR1288 PROTEIN"/>
    <property type="match status" value="1"/>
</dbReference>
<sequence length="262" mass="28651">MSLASSDQMPGKAKPYEFFGLCVSLLVIAGLTLLFCLICTGLVIGLGQIFSPAAHIANLLRGLFEANRKQALSQAALRDLGLATSFLFYAAATAAILVVARWRGGRAFRDVIGWRPWNPFRADKIFWLIAGATLAYSFAADFALTHFYPQSENWFNIPKDLGIAGLVLLLTVVFAPICEELFFRGWIYTSLRAQFGLILALLVSSGIFAFLHYEKTHLYALIIFPIGLALGVIRERNGLAASTGFHALFNFAACAVSFIGND</sequence>
<feature type="transmembrane region" description="Helical" evidence="1">
    <location>
        <begin position="21"/>
        <end position="50"/>
    </location>
</feature>
<dbReference type="OrthoDB" id="8447918at2"/>
<dbReference type="KEGG" id="bid:Bind_0770"/>
<accession>B2IH06</accession>
<dbReference type="RefSeq" id="WP_012383777.1">
    <property type="nucleotide sequence ID" value="NC_010581.1"/>
</dbReference>
<feature type="transmembrane region" description="Helical" evidence="1">
    <location>
        <begin position="195"/>
        <end position="211"/>
    </location>
</feature>
<dbReference type="STRING" id="395963.Bind_0770"/>
<feature type="transmembrane region" description="Helical" evidence="1">
    <location>
        <begin position="240"/>
        <end position="260"/>
    </location>
</feature>
<feature type="transmembrane region" description="Helical" evidence="1">
    <location>
        <begin position="125"/>
        <end position="149"/>
    </location>
</feature>
<dbReference type="InterPro" id="IPR003675">
    <property type="entry name" value="Rce1/LyrA-like_dom"/>
</dbReference>
<reference evidence="3 4" key="2">
    <citation type="journal article" date="2010" name="J. Bacteriol.">
        <title>Complete genome sequence of Beijerinckia indica subsp. indica.</title>
        <authorList>
            <person name="Tamas I."/>
            <person name="Dedysh S.N."/>
            <person name="Liesack W."/>
            <person name="Stott M.B."/>
            <person name="Alam M."/>
            <person name="Murrell J.C."/>
            <person name="Dunfield P.F."/>
        </authorList>
    </citation>
    <scope>NUCLEOTIDE SEQUENCE [LARGE SCALE GENOMIC DNA]</scope>
    <source>
        <strain evidence="4">ATCC 9039 / DSM 1715 / NCIMB 8712</strain>
    </source>
</reference>
<dbReference type="Pfam" id="PF02517">
    <property type="entry name" value="Rce1-like"/>
    <property type="match status" value="1"/>
</dbReference>
<reference evidence="4" key="1">
    <citation type="submission" date="2008-03" db="EMBL/GenBank/DDBJ databases">
        <title>Complete sequence of chromosome of Beijerinckia indica subsp. indica ATCC 9039.</title>
        <authorList>
            <consortium name="US DOE Joint Genome Institute"/>
            <person name="Copeland A."/>
            <person name="Lucas S."/>
            <person name="Lapidus A."/>
            <person name="Glavina del Rio T."/>
            <person name="Dalin E."/>
            <person name="Tice H."/>
            <person name="Bruce D."/>
            <person name="Goodwin L."/>
            <person name="Pitluck S."/>
            <person name="LaButti K."/>
            <person name="Schmutz J."/>
            <person name="Larimer F."/>
            <person name="Land M."/>
            <person name="Hauser L."/>
            <person name="Kyrpides N."/>
            <person name="Mikhailova N."/>
            <person name="Dunfield P.F."/>
            <person name="Dedysh S.N."/>
            <person name="Liesack W."/>
            <person name="Saw J.H."/>
            <person name="Alam M."/>
            <person name="Chen Y."/>
            <person name="Murrell J.C."/>
            <person name="Richardson P."/>
        </authorList>
    </citation>
    <scope>NUCLEOTIDE SEQUENCE [LARGE SCALE GENOMIC DNA]</scope>
    <source>
        <strain evidence="4">ATCC 9039 / DSM 1715 / NCIMB 8712</strain>
    </source>
</reference>
<keyword evidence="4" id="KW-1185">Reference proteome</keyword>
<evidence type="ECO:0000313" key="4">
    <source>
        <dbReference type="Proteomes" id="UP000001695"/>
    </source>
</evidence>
<keyword evidence="1" id="KW-0812">Transmembrane</keyword>
<evidence type="ECO:0000259" key="2">
    <source>
        <dbReference type="Pfam" id="PF02517"/>
    </source>
</evidence>
<dbReference type="InterPro" id="IPR052710">
    <property type="entry name" value="CAAX_protease"/>
</dbReference>
<feature type="transmembrane region" description="Helical" evidence="1">
    <location>
        <begin position="86"/>
        <end position="104"/>
    </location>
</feature>
<dbReference type="EMBL" id="CP001016">
    <property type="protein sequence ID" value="ACB94420.1"/>
    <property type="molecule type" value="Genomic_DNA"/>
</dbReference>